<dbReference type="EMBL" id="BSDY01000023">
    <property type="protein sequence ID" value="GLI57733.1"/>
    <property type="molecule type" value="Genomic_DNA"/>
</dbReference>
<keyword evidence="2" id="KW-1185">Reference proteome</keyword>
<evidence type="ECO:0000313" key="1">
    <source>
        <dbReference type="EMBL" id="GLI57733.1"/>
    </source>
</evidence>
<protein>
    <recommendedName>
        <fullName evidence="3">Phage head morphogenesis protein, SPP1 gp7 family</fullName>
    </recommendedName>
</protein>
<dbReference type="AlphaFoldDB" id="A0A9W6GNE0"/>
<reference evidence="1" key="1">
    <citation type="submission" date="2022-12" db="EMBL/GenBank/DDBJ databases">
        <title>Reference genome sequencing for broad-spectrum identification of bacterial and archaeal isolates by mass spectrometry.</title>
        <authorList>
            <person name="Sekiguchi Y."/>
            <person name="Tourlousse D.M."/>
        </authorList>
    </citation>
    <scope>NUCLEOTIDE SEQUENCE</scope>
    <source>
        <strain evidence="1">10succ1</strain>
    </source>
</reference>
<gene>
    <name evidence="1" type="ORF">PM10SUCC1_32470</name>
</gene>
<comment type="caution">
    <text evidence="1">The sequence shown here is derived from an EMBL/GenBank/DDBJ whole genome shotgun (WGS) entry which is preliminary data.</text>
</comment>
<organism evidence="1 2">
    <name type="scientific">Propionigenium maris DSM 9537</name>
    <dbReference type="NCBI Taxonomy" id="1123000"/>
    <lineage>
        <taxon>Bacteria</taxon>
        <taxon>Fusobacteriati</taxon>
        <taxon>Fusobacteriota</taxon>
        <taxon>Fusobacteriia</taxon>
        <taxon>Fusobacteriales</taxon>
        <taxon>Fusobacteriaceae</taxon>
        <taxon>Propionigenium</taxon>
    </lineage>
</organism>
<evidence type="ECO:0008006" key="3">
    <source>
        <dbReference type="Google" id="ProtNLM"/>
    </source>
</evidence>
<accession>A0A9W6GNE0</accession>
<evidence type="ECO:0000313" key="2">
    <source>
        <dbReference type="Proteomes" id="UP001144471"/>
    </source>
</evidence>
<proteinExistence type="predicted"/>
<sequence length="248" mass="27771">MNLDLSFDEKFKKGLLKLVDDFGEDLIDTPGTEEEVLEQLQSDHQVSDEEKSEALALVAALFLQGTEELNTAFQGEVETVAEEYSHDEWIIGAYSAAIAANQFHKQTVLNKFIAAVAEFKDTSSLTHIDIKIEVDKRIKEFLTQAVAEGKKVTEGKMAFWASDQTGNLVRETSKGLFKANGMEYYIWMTQGDDKVRPEHDALGETLRKWGEGLEPGEDWACRCYPVVPTKTQILKFKKTGNNKVLSAA</sequence>
<dbReference type="RefSeq" id="WP_281837409.1">
    <property type="nucleotide sequence ID" value="NZ_BSDY01000023.1"/>
</dbReference>
<name>A0A9W6GNE0_9FUSO</name>
<dbReference type="Proteomes" id="UP001144471">
    <property type="component" value="Unassembled WGS sequence"/>
</dbReference>